<dbReference type="SUPFAM" id="SSF53300">
    <property type="entry name" value="vWA-like"/>
    <property type="match status" value="1"/>
</dbReference>
<dbReference type="Gene3D" id="3.40.50.410">
    <property type="entry name" value="von Willebrand factor, type A domain"/>
    <property type="match status" value="1"/>
</dbReference>
<dbReference type="InterPro" id="IPR051266">
    <property type="entry name" value="CLCR"/>
</dbReference>
<dbReference type="SMART" id="SM00327">
    <property type="entry name" value="VWA"/>
    <property type="match status" value="1"/>
</dbReference>
<evidence type="ECO:0000313" key="3">
    <source>
        <dbReference type="Proteomes" id="UP000619534"/>
    </source>
</evidence>
<sequence>MSKSVSFTHALQYPYVPTTGKDSLYLLLELTADDVKESNRSPINLSVVLDRSGSMTGKPLEYCKEASKFVVNQLSDQDLMNMVVFDGEVDTLFDAQPVTHKDGLKTTIDAIETRGITNLSGGLIQGCQNVLQQPVDDYVNRVLLLSDGVANAGITDIDQLKYITEDYNTAGAVMTTMGVSEHFDEELLETIADAGKGTFYFIDKVEAIPDIFAKELEGLLSVVSQNVTLTLNPAEGVSIKSVLGYEARETAGGVEIKLGDFYAKEMKSLLIECAVPPGREGEAEVMQVAGSLIDVTERAKPQSFVHPVSVIYTKDLEKLTQSSDPEVDKQVQITKSAQTLEQALQLFDEGDFEEGKNLLYSNISHMEDMANELGDEELLVESAVMKEKLADFDYSKQTRKELHAEKYRQMKRRKRD</sequence>
<dbReference type="InterPro" id="IPR002035">
    <property type="entry name" value="VWF_A"/>
</dbReference>
<dbReference type="Pfam" id="PF00092">
    <property type="entry name" value="VWA"/>
    <property type="match status" value="1"/>
</dbReference>
<gene>
    <name evidence="2" type="ORF">GCM10007216_28150</name>
</gene>
<evidence type="ECO:0000313" key="2">
    <source>
        <dbReference type="EMBL" id="GGC95768.1"/>
    </source>
</evidence>
<dbReference type="InterPro" id="IPR036465">
    <property type="entry name" value="vWFA_dom_sf"/>
</dbReference>
<dbReference type="PANTHER" id="PTHR10579">
    <property type="entry name" value="CALCIUM-ACTIVATED CHLORIDE CHANNEL REGULATOR"/>
    <property type="match status" value="1"/>
</dbReference>
<dbReference type="EMBL" id="BMCJ01000005">
    <property type="protein sequence ID" value="GGC95768.1"/>
    <property type="molecule type" value="Genomic_DNA"/>
</dbReference>
<comment type="caution">
    <text evidence="2">The sequence shown here is derived from an EMBL/GenBank/DDBJ whole genome shotgun (WGS) entry which is preliminary data.</text>
</comment>
<evidence type="ECO:0000259" key="1">
    <source>
        <dbReference type="PROSITE" id="PS50234"/>
    </source>
</evidence>
<dbReference type="PROSITE" id="PS50234">
    <property type="entry name" value="VWFA"/>
    <property type="match status" value="1"/>
</dbReference>
<keyword evidence="3" id="KW-1185">Reference proteome</keyword>
<dbReference type="RefSeq" id="WP_062443257.1">
    <property type="nucleotide sequence ID" value="NZ_BMCJ01000005.1"/>
</dbReference>
<protein>
    <recommendedName>
        <fullName evidence="1">VWFA domain-containing protein</fullName>
    </recommendedName>
</protein>
<dbReference type="PANTHER" id="PTHR10579:SF43">
    <property type="entry name" value="ZINC FINGER (C3HC4-TYPE RING FINGER) FAMILY PROTEIN"/>
    <property type="match status" value="1"/>
</dbReference>
<reference evidence="3" key="1">
    <citation type="journal article" date="2019" name="Int. J. Syst. Evol. Microbiol.">
        <title>The Global Catalogue of Microorganisms (GCM) 10K type strain sequencing project: providing services to taxonomists for standard genome sequencing and annotation.</title>
        <authorList>
            <consortium name="The Broad Institute Genomics Platform"/>
            <consortium name="The Broad Institute Genome Sequencing Center for Infectious Disease"/>
            <person name="Wu L."/>
            <person name="Ma J."/>
        </authorList>
    </citation>
    <scope>NUCLEOTIDE SEQUENCE [LARGE SCALE GENOMIC DNA]</scope>
    <source>
        <strain evidence="3">CCM 7282</strain>
    </source>
</reference>
<organism evidence="2 3">
    <name type="scientific">Thalassobacillus devorans</name>
    <dbReference type="NCBI Taxonomy" id="279813"/>
    <lineage>
        <taxon>Bacteria</taxon>
        <taxon>Bacillati</taxon>
        <taxon>Bacillota</taxon>
        <taxon>Bacilli</taxon>
        <taxon>Bacillales</taxon>
        <taxon>Bacillaceae</taxon>
        <taxon>Thalassobacillus</taxon>
    </lineage>
</organism>
<accession>A0ABQ1PEP1</accession>
<dbReference type="Proteomes" id="UP000619534">
    <property type="component" value="Unassembled WGS sequence"/>
</dbReference>
<feature type="domain" description="VWFA" evidence="1">
    <location>
        <begin position="44"/>
        <end position="216"/>
    </location>
</feature>
<name>A0ABQ1PEP1_9BACI</name>
<proteinExistence type="predicted"/>